<dbReference type="InterPro" id="IPR015424">
    <property type="entry name" value="PyrdxlP-dep_Trfase"/>
</dbReference>
<evidence type="ECO:0000256" key="2">
    <source>
        <dbReference type="ARBA" id="ARBA00009533"/>
    </source>
</evidence>
<dbReference type="EMBL" id="LRPC01000001">
    <property type="protein sequence ID" value="KYG78524.1"/>
    <property type="molecule type" value="Genomic_DNA"/>
</dbReference>
<dbReference type="InterPro" id="IPR002129">
    <property type="entry name" value="PyrdxlP-dep_de-COase"/>
</dbReference>
<comment type="similarity">
    <text evidence="2 7">Belongs to the group II decarboxylase family.</text>
</comment>
<dbReference type="GO" id="GO:0005737">
    <property type="term" value="C:cytoplasm"/>
    <property type="evidence" value="ECO:0007669"/>
    <property type="project" value="TreeGrafter"/>
</dbReference>
<dbReference type="OrthoDB" id="9803665at2"/>
<keyword evidence="9" id="KW-1185">Reference proteome</keyword>
<dbReference type="AlphaFoldDB" id="A0A150XIJ0"/>
<sequence>MDTQSFRKHAHELVDWMADYFESVEDYPVMSQVKPGDILKQIPTKAPNQPESFDQMLKDFNDIIMPGVTHWESPNFMAYFPANKSKGSVLAEMLMSTLGAQCMQWLTSPAAAELEEQMMNWLREMLGLPESFTGVIQDTASTATLCALLTAREKATNYSINEKGFDERKFTIYSSEQIHSSIDKAVKIAGFGIEALRKVEVDDGYAMIPEKLEELIEADKAAGYIPLCVVSAIGTTSTTAVDPINEIGDICLKHNIWHHVDAAYAGTALVLPEMRWMSEGVEKADSFVFNPHKWMFTNFDCTAYFVKDPVSLVNTFTITPDYLKTSVDGDVKNYRDWGIPLGRRFRALKLWFVIREFGVEGIRAKIRKHIMLGKWLAQEIDAHSDFELMAPVPMNTVCFRYTKGEESQLDVLNEAIMNKINNSGKLFFTQTKLKGKFVLRLAFGNTNLEAFHVENAWQLIQETASEIKP</sequence>
<keyword evidence="3" id="KW-0210">Decarboxylase</keyword>
<evidence type="ECO:0000313" key="9">
    <source>
        <dbReference type="Proteomes" id="UP000075606"/>
    </source>
</evidence>
<evidence type="ECO:0000256" key="4">
    <source>
        <dbReference type="ARBA" id="ARBA00022898"/>
    </source>
</evidence>
<gene>
    <name evidence="8" type="ORF">AWW68_04160</name>
</gene>
<dbReference type="Gene3D" id="1.20.1340.10">
    <property type="entry name" value="dopa decarboxylase, N-terminal domain"/>
    <property type="match status" value="1"/>
</dbReference>
<proteinExistence type="inferred from homology"/>
<dbReference type="PANTHER" id="PTHR11999:SF70">
    <property type="entry name" value="MIP05841P"/>
    <property type="match status" value="1"/>
</dbReference>
<dbReference type="InterPro" id="IPR015421">
    <property type="entry name" value="PyrdxlP-dep_Trfase_major"/>
</dbReference>
<dbReference type="Gene3D" id="3.40.640.10">
    <property type="entry name" value="Type I PLP-dependent aspartate aminotransferase-like (Major domain)"/>
    <property type="match status" value="1"/>
</dbReference>
<evidence type="ECO:0000256" key="5">
    <source>
        <dbReference type="ARBA" id="ARBA00023239"/>
    </source>
</evidence>
<comment type="caution">
    <text evidence="8">The sequence shown here is derived from an EMBL/GenBank/DDBJ whole genome shotgun (WGS) entry which is preliminary data.</text>
</comment>
<keyword evidence="5 7" id="KW-0456">Lyase</keyword>
<comment type="cofactor">
    <cofactor evidence="1 6 7">
        <name>pyridoxal 5'-phosphate</name>
        <dbReference type="ChEBI" id="CHEBI:597326"/>
    </cofactor>
</comment>
<dbReference type="PANTHER" id="PTHR11999">
    <property type="entry name" value="GROUP II PYRIDOXAL-5-PHOSPHATE DECARBOXYLASE"/>
    <property type="match status" value="1"/>
</dbReference>
<evidence type="ECO:0000256" key="1">
    <source>
        <dbReference type="ARBA" id="ARBA00001933"/>
    </source>
</evidence>
<protein>
    <submittedName>
        <fullName evidence="8">Amino acid decarboxylase</fullName>
    </submittedName>
</protein>
<organism evidence="8 9">
    <name type="scientific">Roseivirga spongicola</name>
    <dbReference type="NCBI Taxonomy" id="333140"/>
    <lineage>
        <taxon>Bacteria</taxon>
        <taxon>Pseudomonadati</taxon>
        <taxon>Bacteroidota</taxon>
        <taxon>Cytophagia</taxon>
        <taxon>Cytophagales</taxon>
        <taxon>Roseivirgaceae</taxon>
        <taxon>Roseivirga</taxon>
    </lineage>
</organism>
<dbReference type="Gene3D" id="3.90.1150.10">
    <property type="entry name" value="Aspartate Aminotransferase, domain 1"/>
    <property type="match status" value="1"/>
</dbReference>
<dbReference type="GO" id="GO:0006520">
    <property type="term" value="P:amino acid metabolic process"/>
    <property type="evidence" value="ECO:0007669"/>
    <property type="project" value="InterPro"/>
</dbReference>
<dbReference type="SUPFAM" id="SSF53383">
    <property type="entry name" value="PLP-dependent transferases"/>
    <property type="match status" value="1"/>
</dbReference>
<dbReference type="InterPro" id="IPR021115">
    <property type="entry name" value="Pyridoxal-P_BS"/>
</dbReference>
<dbReference type="GO" id="GO:0030170">
    <property type="term" value="F:pyridoxal phosphate binding"/>
    <property type="evidence" value="ECO:0007669"/>
    <property type="project" value="InterPro"/>
</dbReference>
<dbReference type="GO" id="GO:0019752">
    <property type="term" value="P:carboxylic acid metabolic process"/>
    <property type="evidence" value="ECO:0007669"/>
    <property type="project" value="InterPro"/>
</dbReference>
<name>A0A150XIJ0_9BACT</name>
<feature type="modified residue" description="N6-(pyridoxal phosphate)lysine" evidence="6">
    <location>
        <position position="293"/>
    </location>
</feature>
<dbReference type="InterPro" id="IPR010977">
    <property type="entry name" value="Aromatic_deC"/>
</dbReference>
<evidence type="ECO:0000256" key="3">
    <source>
        <dbReference type="ARBA" id="ARBA00022793"/>
    </source>
</evidence>
<accession>A0A150XIJ0</accession>
<dbReference type="GO" id="GO:0016831">
    <property type="term" value="F:carboxy-lyase activity"/>
    <property type="evidence" value="ECO:0007669"/>
    <property type="project" value="UniProtKB-KW"/>
</dbReference>
<evidence type="ECO:0000256" key="6">
    <source>
        <dbReference type="PIRSR" id="PIRSR602129-50"/>
    </source>
</evidence>
<evidence type="ECO:0000256" key="7">
    <source>
        <dbReference type="RuleBase" id="RU000382"/>
    </source>
</evidence>
<dbReference type="PROSITE" id="PS00392">
    <property type="entry name" value="DDC_GAD_HDC_YDC"/>
    <property type="match status" value="1"/>
</dbReference>
<dbReference type="PRINTS" id="PR00800">
    <property type="entry name" value="YHDCRBOXLASE"/>
</dbReference>
<dbReference type="InterPro" id="IPR015422">
    <property type="entry name" value="PyrdxlP-dep_Trfase_small"/>
</dbReference>
<evidence type="ECO:0000313" key="8">
    <source>
        <dbReference type="EMBL" id="KYG78524.1"/>
    </source>
</evidence>
<dbReference type="Pfam" id="PF00282">
    <property type="entry name" value="Pyridoxal_deC"/>
    <property type="match status" value="1"/>
</dbReference>
<keyword evidence="4 6" id="KW-0663">Pyridoxal phosphate</keyword>
<dbReference type="STRING" id="333140.AWW68_04160"/>
<reference evidence="8 9" key="1">
    <citation type="submission" date="2016-01" db="EMBL/GenBank/DDBJ databases">
        <title>Genome sequencing of Roseivirga spongicola UST030701-084.</title>
        <authorList>
            <person name="Selvaratnam C."/>
            <person name="Thevarajoo S."/>
            <person name="Goh K.M."/>
            <person name="Ee R."/>
            <person name="Chan K.-G."/>
            <person name="Chong C.S."/>
        </authorList>
    </citation>
    <scope>NUCLEOTIDE SEQUENCE [LARGE SCALE GENOMIC DNA]</scope>
    <source>
        <strain evidence="8 9">UST030701-084</strain>
    </source>
</reference>
<dbReference type="Proteomes" id="UP000075606">
    <property type="component" value="Unassembled WGS sequence"/>
</dbReference>